<evidence type="ECO:0000259" key="1">
    <source>
        <dbReference type="SMART" id="SM00471"/>
    </source>
</evidence>
<dbReference type="InterPro" id="IPR003607">
    <property type="entry name" value="HD/PDEase_dom"/>
</dbReference>
<dbReference type="InterPro" id="IPR050135">
    <property type="entry name" value="dGTPase-like"/>
</dbReference>
<dbReference type="SUPFAM" id="SSF109604">
    <property type="entry name" value="HD-domain/PDEase-like"/>
    <property type="match status" value="1"/>
</dbReference>
<dbReference type="AlphaFoldDB" id="A0A654LUD1"/>
<protein>
    <submittedName>
        <fullName evidence="2">HD domain protein</fullName>
    </submittedName>
</protein>
<dbReference type="PANTHER" id="PTHR11373:SF4">
    <property type="entry name" value="DEOXYNUCLEOSIDE TRIPHOSPHATE TRIPHOSPHOHYDROLASE SAMHD1"/>
    <property type="match status" value="1"/>
</dbReference>
<dbReference type="CDD" id="cd00077">
    <property type="entry name" value="HDc"/>
    <property type="match status" value="1"/>
</dbReference>
<feature type="domain" description="HD/PDEase" evidence="1">
    <location>
        <begin position="56"/>
        <end position="384"/>
    </location>
</feature>
<organism evidence="2 3">
    <name type="scientific">Candidatus Nitrosocosmicus oleophilus</name>
    <dbReference type="NCBI Taxonomy" id="1353260"/>
    <lineage>
        <taxon>Archaea</taxon>
        <taxon>Nitrososphaerota</taxon>
        <taxon>Nitrososphaeria</taxon>
        <taxon>Nitrososphaerales</taxon>
        <taxon>Nitrososphaeraceae</taxon>
        <taxon>Candidatus Nitrosocosmicus</taxon>
    </lineage>
</organism>
<dbReference type="Proteomes" id="UP000058925">
    <property type="component" value="Chromosome"/>
</dbReference>
<dbReference type="InterPro" id="IPR006674">
    <property type="entry name" value="HD_domain"/>
</dbReference>
<accession>A0A654LUD1</accession>
<dbReference type="PANTHER" id="PTHR11373">
    <property type="entry name" value="DEOXYNUCLEOSIDE TRIPHOSPHATE TRIPHOSPHOHYDROLASE"/>
    <property type="match status" value="1"/>
</dbReference>
<evidence type="ECO:0000313" key="2">
    <source>
        <dbReference type="EMBL" id="ALI35028.1"/>
    </source>
</evidence>
<dbReference type="Pfam" id="PF01966">
    <property type="entry name" value="HD"/>
    <property type="match status" value="1"/>
</dbReference>
<dbReference type="RefSeq" id="WP_196817580.1">
    <property type="nucleotide sequence ID" value="NZ_CP012850.1"/>
</dbReference>
<dbReference type="GeneID" id="60420957"/>
<evidence type="ECO:0000313" key="3">
    <source>
        <dbReference type="Proteomes" id="UP000058925"/>
    </source>
</evidence>
<dbReference type="GO" id="GO:0008832">
    <property type="term" value="F:dGTPase activity"/>
    <property type="evidence" value="ECO:0007669"/>
    <property type="project" value="TreeGrafter"/>
</dbReference>
<proteinExistence type="predicted"/>
<reference evidence="3" key="1">
    <citation type="submission" date="2015-10" db="EMBL/GenBank/DDBJ databases">
        <title>Niche specialization of a soil ammonia-oxidizing archaeon, Candidatus Nitrosocosmicus oleophilus.</title>
        <authorList>
            <person name="Jung M.-Y."/>
            <person name="Rhee S.-K."/>
        </authorList>
    </citation>
    <scope>NUCLEOTIDE SEQUENCE [LARGE SCALE GENOMIC DNA]</scope>
    <source>
        <strain evidence="3">MY3</strain>
    </source>
</reference>
<dbReference type="KEGG" id="taa:NMY3_00819"/>
<dbReference type="Gene3D" id="1.10.3210.10">
    <property type="entry name" value="Hypothetical protein af1432"/>
    <property type="match status" value="1"/>
</dbReference>
<gene>
    <name evidence="2" type="ORF">NMY3_00819</name>
</gene>
<dbReference type="GO" id="GO:0006203">
    <property type="term" value="P:dGTP catabolic process"/>
    <property type="evidence" value="ECO:0007669"/>
    <property type="project" value="TreeGrafter"/>
</dbReference>
<dbReference type="OrthoDB" id="8895at2157"/>
<keyword evidence="3" id="KW-1185">Reference proteome</keyword>
<name>A0A654LUD1_9ARCH</name>
<dbReference type="SMART" id="SM00471">
    <property type="entry name" value="HDc"/>
    <property type="match status" value="1"/>
</dbReference>
<dbReference type="EMBL" id="CP012850">
    <property type="protein sequence ID" value="ALI35028.1"/>
    <property type="molecule type" value="Genomic_DNA"/>
</dbReference>
<sequence length="479" mass="55505">MPVYHPFLNFTSSIRLPEYGYVGITDIEKNIINTSYFQRLRRIKQSSNLFMAFPGASHSRFEHSLGAMHIAGEASTHIILNSNNKINSTSIIDLMDSINCKAEIKKQIQLTRLAALLHDIGHAPFSHTFEEFLKLVNPSLDWKHEYLSLEIIYKKFTNLVKESSENKVESYEIMALLCDLSPNFGIIENTKRILERIGVSEEIITKMDTFLESNWYLNYLIKEDPYNVDRFNYLILDSNRTGAKEYGFVDVGRIVQNLYYLKEDGIVTVSTQAREAAMRFFEAYAQMHRSIYLHKISQGADVHLSYLMNEAAKEPNSAFQKLANPEMEFILELSDDVLIHELTKVENEKTRKLVDDYLNRNILSLVHEFDLSDNNRITRIMDSKGSKGLQDEIRKEAGLPDDGVVLVINITSKKVTKPPVDETTLKRLMFYNTKSKKLEPLDLDFIRQFYPNKKYRIFTEKVYKQKIKSIISTWTDTNV</sequence>